<dbReference type="STRING" id="15368.I1HZX0"/>
<dbReference type="PANTHER" id="PTHR35733:SF1">
    <property type="entry name" value="OS02G0307800 PROTEIN"/>
    <property type="match status" value="1"/>
</dbReference>
<dbReference type="Pfam" id="PF11282">
    <property type="entry name" value="DUF3082"/>
    <property type="match status" value="1"/>
</dbReference>
<evidence type="ECO:0000313" key="4">
    <source>
        <dbReference type="EnsemblPlants" id="KQJ94587"/>
    </source>
</evidence>
<name>I1HZX0_BRADI</name>
<accession>I1HZX0</accession>
<dbReference type="ExpressionAtlas" id="I1HZX0">
    <property type="expression patterns" value="baseline and differential"/>
</dbReference>
<dbReference type="FunCoup" id="I1HZX0">
    <property type="interactions" value="1567"/>
</dbReference>
<dbReference type="KEGG" id="bdi:100830225"/>
<dbReference type="EnsemblPlants" id="KQJ94587">
    <property type="protein sequence ID" value="KQJ94587"/>
    <property type="gene ID" value="BRADI_3g11370v3"/>
</dbReference>
<dbReference type="HOGENOM" id="CLU_053948_0_0_1"/>
<evidence type="ECO:0008006" key="6">
    <source>
        <dbReference type="Google" id="ProtNLM"/>
    </source>
</evidence>
<organism evidence="4">
    <name type="scientific">Brachypodium distachyon</name>
    <name type="common">Purple false brome</name>
    <name type="synonym">Trachynia distachya</name>
    <dbReference type="NCBI Taxonomy" id="15368"/>
    <lineage>
        <taxon>Eukaryota</taxon>
        <taxon>Viridiplantae</taxon>
        <taxon>Streptophyta</taxon>
        <taxon>Embryophyta</taxon>
        <taxon>Tracheophyta</taxon>
        <taxon>Spermatophyta</taxon>
        <taxon>Magnoliopsida</taxon>
        <taxon>Liliopsida</taxon>
        <taxon>Poales</taxon>
        <taxon>Poaceae</taxon>
        <taxon>BOP clade</taxon>
        <taxon>Pooideae</taxon>
        <taxon>Stipodae</taxon>
        <taxon>Brachypodieae</taxon>
        <taxon>Brachypodium</taxon>
    </lineage>
</organism>
<evidence type="ECO:0000256" key="1">
    <source>
        <dbReference type="SAM" id="MobiDB-lite"/>
    </source>
</evidence>
<reference evidence="3 4" key="1">
    <citation type="journal article" date="2010" name="Nature">
        <title>Genome sequencing and analysis of the model grass Brachypodium distachyon.</title>
        <authorList>
            <consortium name="International Brachypodium Initiative"/>
        </authorList>
    </citation>
    <scope>NUCLEOTIDE SEQUENCE [LARGE SCALE GENOMIC DNA]</scope>
    <source>
        <strain evidence="3 4">Bd21</strain>
    </source>
</reference>
<dbReference type="InterPro" id="IPR021434">
    <property type="entry name" value="DUF3082"/>
</dbReference>
<dbReference type="GeneID" id="100830225"/>
<dbReference type="Proteomes" id="UP000008810">
    <property type="component" value="Chromosome 3"/>
</dbReference>
<dbReference type="AlphaFoldDB" id="I1HZX0"/>
<sequence>MLLLHRPPRLLLLCRQRLSLHFPVAAFARPGRRPTALRAEPEPQSPPPASAAASPDTTDDGGEEGPVELRAPTLFSVDDNPTSLQVATSVLLTGAISVFLFRSLRRRARRAKELRVRSGGLEKPKNLSEEALEALRMVSTSPVETEKPPSPVQALLGGIAAGVIALFLYKFATTIEASLNRQTISDNFSVRQITVTIRTIINGICYLATFVFGINAVGLILYSLQLTFNSIMDDDDSSSSPVEKISEQSNTIASSSSSTGSTSDTESDKSDLQQISDKSKNSTE</sequence>
<dbReference type="Gramene" id="KQJ94587">
    <property type="protein sequence ID" value="KQJ94587"/>
    <property type="gene ID" value="BRADI_3g11370v3"/>
</dbReference>
<reference evidence="4" key="3">
    <citation type="submission" date="2018-08" db="UniProtKB">
        <authorList>
            <consortium name="EnsemblPlants"/>
        </authorList>
    </citation>
    <scope>IDENTIFICATION</scope>
    <source>
        <strain evidence="4">cv. Bd21</strain>
    </source>
</reference>
<gene>
    <name evidence="4" type="primary">LOC100830225</name>
    <name evidence="3" type="ORF">BRADI_3g11370v3</name>
</gene>
<evidence type="ECO:0000313" key="5">
    <source>
        <dbReference type="Proteomes" id="UP000008810"/>
    </source>
</evidence>
<keyword evidence="2" id="KW-0472">Membrane</keyword>
<feature type="compositionally biased region" description="Acidic residues" evidence="1">
    <location>
        <begin position="57"/>
        <end position="66"/>
    </location>
</feature>
<dbReference type="RefSeq" id="XP_003573191.1">
    <property type="nucleotide sequence ID" value="XM_003573143.4"/>
</dbReference>
<keyword evidence="2" id="KW-1133">Transmembrane helix</keyword>
<feature type="transmembrane region" description="Helical" evidence="2">
    <location>
        <begin position="82"/>
        <end position="101"/>
    </location>
</feature>
<reference evidence="3" key="2">
    <citation type="submission" date="2017-06" db="EMBL/GenBank/DDBJ databases">
        <title>WGS assembly of Brachypodium distachyon.</title>
        <authorList>
            <consortium name="The International Brachypodium Initiative"/>
            <person name="Lucas S."/>
            <person name="Harmon-Smith M."/>
            <person name="Lail K."/>
            <person name="Tice H."/>
            <person name="Grimwood J."/>
            <person name="Bruce D."/>
            <person name="Barry K."/>
            <person name="Shu S."/>
            <person name="Lindquist E."/>
            <person name="Wang M."/>
            <person name="Pitluck S."/>
            <person name="Vogel J.P."/>
            <person name="Garvin D.F."/>
            <person name="Mockler T.C."/>
            <person name="Schmutz J."/>
            <person name="Rokhsar D."/>
            <person name="Bevan M.W."/>
        </authorList>
    </citation>
    <scope>NUCLEOTIDE SEQUENCE</scope>
    <source>
        <strain evidence="3">Bd21</strain>
    </source>
</reference>
<feature type="compositionally biased region" description="Basic and acidic residues" evidence="1">
    <location>
        <begin position="266"/>
        <end position="284"/>
    </location>
</feature>
<dbReference type="OMA" id="MMSASPI"/>
<evidence type="ECO:0000256" key="2">
    <source>
        <dbReference type="SAM" id="Phobius"/>
    </source>
</evidence>
<keyword evidence="2" id="KW-0812">Transmembrane</keyword>
<proteinExistence type="predicted"/>
<dbReference type="EMBL" id="CM000882">
    <property type="protein sequence ID" value="KQJ94587.1"/>
    <property type="molecule type" value="Genomic_DNA"/>
</dbReference>
<feature type="region of interest" description="Disordered" evidence="1">
    <location>
        <begin position="35"/>
        <end position="67"/>
    </location>
</feature>
<feature type="compositionally biased region" description="Low complexity" evidence="1">
    <location>
        <begin position="254"/>
        <end position="264"/>
    </location>
</feature>
<dbReference type="OrthoDB" id="5296at2759"/>
<dbReference type="PANTHER" id="PTHR35733">
    <property type="entry name" value="OS02G0307800 PROTEIN"/>
    <property type="match status" value="1"/>
</dbReference>
<evidence type="ECO:0000313" key="3">
    <source>
        <dbReference type="EMBL" id="KQJ94587.1"/>
    </source>
</evidence>
<feature type="region of interest" description="Disordered" evidence="1">
    <location>
        <begin position="237"/>
        <end position="284"/>
    </location>
</feature>
<protein>
    <recommendedName>
        <fullName evidence="6">DUF3082 domain-containing protein</fullName>
    </recommendedName>
</protein>
<feature type="transmembrane region" description="Helical" evidence="2">
    <location>
        <begin position="200"/>
        <end position="222"/>
    </location>
</feature>
<keyword evidence="5" id="KW-1185">Reference proteome</keyword>
<dbReference type="eggNOG" id="ENOG502QTY9">
    <property type="taxonomic scope" value="Eukaryota"/>
</dbReference>